<evidence type="ECO:0000313" key="2">
    <source>
        <dbReference type="EMBL" id="PXX82019.1"/>
    </source>
</evidence>
<dbReference type="PROSITE" id="PS01097">
    <property type="entry name" value="HUPF_HYPC"/>
    <property type="match status" value="1"/>
</dbReference>
<dbReference type="SUPFAM" id="SSF159127">
    <property type="entry name" value="HupF/HypC-like"/>
    <property type="match status" value="1"/>
</dbReference>
<dbReference type="InterPro" id="IPR001109">
    <property type="entry name" value="Hydrogenase_HupF/HypC"/>
</dbReference>
<comment type="similarity">
    <text evidence="1">Belongs to the HupF/HypC family.</text>
</comment>
<accession>A0A318KWR1</accession>
<dbReference type="Pfam" id="PF01455">
    <property type="entry name" value="HupF_HypC"/>
    <property type="match status" value="1"/>
</dbReference>
<sequence>MCVGVPMQVLRLESPFAVWCRDASGGEALIDIGLIAAPQPGDWLLTFLGAAREVIDEQTAAQIQSALAAVAAALDGEHDLDAHFADLINREPQLPEFLLPAKESAA</sequence>
<dbReference type="PANTHER" id="PTHR35177:SF1">
    <property type="entry name" value="HYDROGENASE MATURATION FACTOR HYPC"/>
    <property type="match status" value="1"/>
</dbReference>
<evidence type="ECO:0000256" key="1">
    <source>
        <dbReference type="ARBA" id="ARBA00006018"/>
    </source>
</evidence>
<dbReference type="OrthoDB" id="9806017at2"/>
<dbReference type="NCBIfam" id="TIGR00074">
    <property type="entry name" value="hypC_hupF"/>
    <property type="match status" value="1"/>
</dbReference>
<keyword evidence="3" id="KW-1185">Reference proteome</keyword>
<reference evidence="2 3" key="1">
    <citation type="submission" date="2018-05" db="EMBL/GenBank/DDBJ databases">
        <title>Genomic Encyclopedia of Type Strains, Phase IV (KMG-IV): sequencing the most valuable type-strain genomes for metagenomic binning, comparative biology and taxonomic classification.</title>
        <authorList>
            <person name="Goeker M."/>
        </authorList>
    </citation>
    <scope>NUCLEOTIDE SEQUENCE [LARGE SCALE GENOMIC DNA]</scope>
    <source>
        <strain evidence="2 3">DSM 29661</strain>
    </source>
</reference>
<dbReference type="PRINTS" id="PR00445">
    <property type="entry name" value="HUPFHYPC"/>
</dbReference>
<proteinExistence type="inferred from homology"/>
<dbReference type="RefSeq" id="WP_110389321.1">
    <property type="nucleotide sequence ID" value="NZ_CALCOA010000173.1"/>
</dbReference>
<dbReference type="GO" id="GO:1902670">
    <property type="term" value="F:carbon dioxide binding"/>
    <property type="evidence" value="ECO:0007669"/>
    <property type="project" value="TreeGrafter"/>
</dbReference>
<dbReference type="Proteomes" id="UP000247555">
    <property type="component" value="Unassembled WGS sequence"/>
</dbReference>
<dbReference type="PANTHER" id="PTHR35177">
    <property type="entry name" value="HYDROGENASE MATURATION FACTOR HYBG"/>
    <property type="match status" value="1"/>
</dbReference>
<dbReference type="Gene3D" id="2.30.30.140">
    <property type="match status" value="1"/>
</dbReference>
<organism evidence="2 3">
    <name type="scientific">Rivihabitans pingtungensis</name>
    <dbReference type="NCBI Taxonomy" id="1054498"/>
    <lineage>
        <taxon>Bacteria</taxon>
        <taxon>Pseudomonadati</taxon>
        <taxon>Pseudomonadota</taxon>
        <taxon>Betaproteobacteria</taxon>
        <taxon>Neisseriales</taxon>
        <taxon>Aquaspirillaceae</taxon>
        <taxon>Rivihabitans</taxon>
    </lineage>
</organism>
<name>A0A318KWR1_9NEIS</name>
<dbReference type="GO" id="GO:0005506">
    <property type="term" value="F:iron ion binding"/>
    <property type="evidence" value="ECO:0007669"/>
    <property type="project" value="TreeGrafter"/>
</dbReference>
<dbReference type="EMBL" id="QJKI01000001">
    <property type="protein sequence ID" value="PXX82019.1"/>
    <property type="molecule type" value="Genomic_DNA"/>
</dbReference>
<evidence type="ECO:0000313" key="3">
    <source>
        <dbReference type="Proteomes" id="UP000247555"/>
    </source>
</evidence>
<dbReference type="AlphaFoldDB" id="A0A318KWR1"/>
<gene>
    <name evidence="2" type="ORF">DFR34_101252</name>
</gene>
<dbReference type="InterPro" id="IPR019812">
    <property type="entry name" value="Hydgase_assmbl_chp_CS"/>
</dbReference>
<protein>
    <submittedName>
        <fullName evidence="2">Hydrogenase expression/formation protein HypC</fullName>
    </submittedName>
</protein>
<dbReference type="GO" id="GO:0051604">
    <property type="term" value="P:protein maturation"/>
    <property type="evidence" value="ECO:0007669"/>
    <property type="project" value="TreeGrafter"/>
</dbReference>
<comment type="caution">
    <text evidence="2">The sequence shown here is derived from an EMBL/GenBank/DDBJ whole genome shotgun (WGS) entry which is preliminary data.</text>
</comment>